<evidence type="ECO:0000256" key="4">
    <source>
        <dbReference type="ARBA" id="ARBA00022763"/>
    </source>
</evidence>
<dbReference type="InterPro" id="IPR036678">
    <property type="entry name" value="MutS_con_dom_sf"/>
</dbReference>
<dbReference type="SUPFAM" id="SSF53150">
    <property type="entry name" value="DNA repair protein MutS, domain II"/>
    <property type="match status" value="1"/>
</dbReference>
<dbReference type="InterPro" id="IPR000432">
    <property type="entry name" value="DNA_mismatch_repair_MutS_C"/>
</dbReference>
<dbReference type="Pfam" id="PF05188">
    <property type="entry name" value="MutS_II"/>
    <property type="match status" value="1"/>
</dbReference>
<dbReference type="GO" id="GO:0005524">
    <property type="term" value="F:ATP binding"/>
    <property type="evidence" value="ECO:0007669"/>
    <property type="project" value="UniProtKB-UniRule"/>
</dbReference>
<evidence type="ECO:0000259" key="11">
    <source>
        <dbReference type="PROSITE" id="PS00486"/>
    </source>
</evidence>
<dbReference type="InterPro" id="IPR007860">
    <property type="entry name" value="DNA_mmatch_repair_MutS_con_dom"/>
</dbReference>
<keyword evidence="6 9" id="KW-0238">DNA-binding</keyword>
<dbReference type="FunFam" id="3.40.1170.10:FF:000001">
    <property type="entry name" value="DNA mismatch repair protein MutS"/>
    <property type="match status" value="1"/>
</dbReference>
<dbReference type="GO" id="GO:0005829">
    <property type="term" value="C:cytosol"/>
    <property type="evidence" value="ECO:0007669"/>
    <property type="project" value="TreeGrafter"/>
</dbReference>
<dbReference type="InterPro" id="IPR005748">
    <property type="entry name" value="DNA_mismatch_repair_MutS"/>
</dbReference>
<gene>
    <name evidence="9" type="primary">mutS</name>
    <name evidence="12" type="ORF">CW354_10010</name>
</gene>
<dbReference type="InterPro" id="IPR007696">
    <property type="entry name" value="DNA_mismatch_repair_MutS_core"/>
</dbReference>
<feature type="domain" description="DNA mismatch repair proteins mutS family" evidence="11">
    <location>
        <begin position="713"/>
        <end position="729"/>
    </location>
</feature>
<evidence type="ECO:0000313" key="12">
    <source>
        <dbReference type="EMBL" id="PQA88605.1"/>
    </source>
</evidence>
<keyword evidence="4 9" id="KW-0227">DNA damage</keyword>
<dbReference type="GO" id="GO:0030983">
    <property type="term" value="F:mismatched DNA binding"/>
    <property type="evidence" value="ECO:0007669"/>
    <property type="project" value="InterPro"/>
</dbReference>
<dbReference type="Pfam" id="PF05192">
    <property type="entry name" value="MutS_III"/>
    <property type="match status" value="1"/>
</dbReference>
<evidence type="ECO:0000256" key="10">
    <source>
        <dbReference type="RuleBase" id="RU003756"/>
    </source>
</evidence>
<keyword evidence="5 9" id="KW-0067">ATP-binding</keyword>
<dbReference type="AlphaFoldDB" id="A0A2S7K7X5"/>
<evidence type="ECO:0000256" key="7">
    <source>
        <dbReference type="ARBA" id="ARBA00023204"/>
    </source>
</evidence>
<dbReference type="PIRSF" id="PIRSF037677">
    <property type="entry name" value="DNA_mis_repair_Msh6"/>
    <property type="match status" value="1"/>
</dbReference>
<dbReference type="SMART" id="SM00534">
    <property type="entry name" value="MUTSac"/>
    <property type="match status" value="1"/>
</dbReference>
<comment type="caution">
    <text evidence="12">The sequence shown here is derived from an EMBL/GenBank/DDBJ whole genome shotgun (WGS) entry which is preliminary data.</text>
</comment>
<dbReference type="PANTHER" id="PTHR11361">
    <property type="entry name" value="DNA MISMATCH REPAIR PROTEIN MUTS FAMILY MEMBER"/>
    <property type="match status" value="1"/>
</dbReference>
<dbReference type="GO" id="GO:0006298">
    <property type="term" value="P:mismatch repair"/>
    <property type="evidence" value="ECO:0007669"/>
    <property type="project" value="UniProtKB-UniRule"/>
</dbReference>
<evidence type="ECO:0000256" key="5">
    <source>
        <dbReference type="ARBA" id="ARBA00022840"/>
    </source>
</evidence>
<dbReference type="InterPro" id="IPR007861">
    <property type="entry name" value="DNA_mismatch_repair_MutS_clamp"/>
</dbReference>
<dbReference type="Pfam" id="PF00488">
    <property type="entry name" value="MutS_V"/>
    <property type="match status" value="1"/>
</dbReference>
<evidence type="ECO:0000256" key="8">
    <source>
        <dbReference type="ARBA" id="ARBA00024647"/>
    </source>
</evidence>
<dbReference type="Gene3D" id="1.10.1420.10">
    <property type="match status" value="2"/>
</dbReference>
<dbReference type="GO" id="GO:0003684">
    <property type="term" value="F:damaged DNA binding"/>
    <property type="evidence" value="ECO:0007669"/>
    <property type="project" value="UniProtKB-UniRule"/>
</dbReference>
<dbReference type="Proteomes" id="UP000239504">
    <property type="component" value="Unassembled WGS sequence"/>
</dbReference>
<dbReference type="InterPro" id="IPR036187">
    <property type="entry name" value="DNA_mismatch_repair_MutS_sf"/>
</dbReference>
<dbReference type="CDD" id="cd03284">
    <property type="entry name" value="ABC_MutS1"/>
    <property type="match status" value="1"/>
</dbReference>
<evidence type="ECO:0000256" key="9">
    <source>
        <dbReference type="HAMAP-Rule" id="MF_00096"/>
    </source>
</evidence>
<dbReference type="NCBIfam" id="TIGR01070">
    <property type="entry name" value="mutS1"/>
    <property type="match status" value="1"/>
</dbReference>
<dbReference type="Pfam" id="PF05190">
    <property type="entry name" value="MutS_IV"/>
    <property type="match status" value="1"/>
</dbReference>
<dbReference type="HAMAP" id="MF_00096">
    <property type="entry name" value="MutS"/>
    <property type="match status" value="1"/>
</dbReference>
<keyword evidence="7 9" id="KW-0234">DNA repair</keyword>
<dbReference type="OrthoDB" id="9802448at2"/>
<dbReference type="InterPro" id="IPR045076">
    <property type="entry name" value="MutS"/>
</dbReference>
<reference evidence="12 13" key="1">
    <citation type="submission" date="2017-12" db="EMBL/GenBank/DDBJ databases">
        <authorList>
            <person name="Hurst M.R.H."/>
        </authorList>
    </citation>
    <scope>NUCLEOTIDE SEQUENCE [LARGE SCALE GENOMIC DNA]</scope>
    <source>
        <strain evidence="12 13">SY-3-19</strain>
    </source>
</reference>
<evidence type="ECO:0000256" key="1">
    <source>
        <dbReference type="ARBA" id="ARBA00006271"/>
    </source>
</evidence>
<dbReference type="Gene3D" id="6.10.140.430">
    <property type="match status" value="1"/>
</dbReference>
<accession>A0A2S7K7X5</accession>
<name>A0A2S7K7X5_9PROT</name>
<dbReference type="GO" id="GO:0140664">
    <property type="term" value="F:ATP-dependent DNA damage sensor activity"/>
    <property type="evidence" value="ECO:0007669"/>
    <property type="project" value="InterPro"/>
</dbReference>
<dbReference type="SUPFAM" id="SSF52540">
    <property type="entry name" value="P-loop containing nucleoside triphosphate hydrolases"/>
    <property type="match status" value="1"/>
</dbReference>
<dbReference type="NCBIfam" id="NF003810">
    <property type="entry name" value="PRK05399.1"/>
    <property type="match status" value="1"/>
</dbReference>
<dbReference type="SUPFAM" id="SSF48334">
    <property type="entry name" value="DNA repair protein MutS, domain III"/>
    <property type="match status" value="1"/>
</dbReference>
<dbReference type="Gene3D" id="3.40.1170.10">
    <property type="entry name" value="DNA repair protein MutS, domain I"/>
    <property type="match status" value="1"/>
</dbReference>
<evidence type="ECO:0000256" key="6">
    <source>
        <dbReference type="ARBA" id="ARBA00023125"/>
    </source>
</evidence>
<sequence length="896" mass="96268">MKTAAQPTPMMMQYLAIKEQAGDALLFYRMGDFYELFFDDAVTAAGVLDIALTKRGQHGGEDIPMCGVPFHAYESYLARLIRAGHKVAICEQMEKPEEAKKRGSKSVVKREIIRTVTPGTIVEDALLDARSNNFLAALSLLRDGAEAALAWVDVSTGELSVRETGLDRIAADLAAIAPKELVLPDLDEGSPWREAVMARANAMTLTPQAAHLFDSAAGQRRIMETYEVASLDGFGAFSRAECGALGALLSYVTLTQAGRLPALDPPRRSAISDAMVIDAATRASLELLQTQTGARKGSLLWAVDRTVTGAGARALAARVSAPLTDINAIAARHDAVGFFENERDLCEKIRASLKETPDAARALSRLATGRGGPRDLASLRDALIRAREISGALTEGEGLPDALNRAGEALEDRRGEGFSALITMLREALAPELPMLARDGGFIAKGYDEGLDSVRMLRDESRRVIAGLESQYKELAGVKTLKIKHNNVLGYFVETPPSQGDKLMTAPLNETFIHRQTLASAVRFTTTELADLDAKITRARDESLARELELFDDLCAAVLGRRDAIAAVAAALAEIDIAAAGAVLALDQRYVRPHLDDSFAFDIKAGRHPVVERAASEAFIANDCDLGGDEETKLWLVTGPNMAGKSTFLRQNALIAILAQAGLYVPADAARIGVIDRVFSRVGASDDLAGGRSTFMVEMVETAAILNQASDRSLVVLDEIGRGTSTFDGMSIAWAAVEHLHDVNRCRGLFATHYHELTALAEKLARLVNVSMKVREWKGDVVFLHEVASGPADRSYGVAVARLAGLPPKAVKRAEAVLKMLEARGSAGGAVSELPLFAAAQDAPSDSEDCHENVTQDGVRHETVIVNALDALDPDSLSPKDALDALYRLKSMLDEL</sequence>
<feature type="binding site" evidence="9">
    <location>
        <begin position="639"/>
        <end position="646"/>
    </location>
    <ligand>
        <name>ATP</name>
        <dbReference type="ChEBI" id="CHEBI:30616"/>
    </ligand>
</feature>
<evidence type="ECO:0000313" key="13">
    <source>
        <dbReference type="Proteomes" id="UP000239504"/>
    </source>
</evidence>
<comment type="similarity">
    <text evidence="1 9 10">Belongs to the DNA mismatch repair MutS family.</text>
</comment>
<dbReference type="InterPro" id="IPR007695">
    <property type="entry name" value="DNA_mismatch_repair_MutS-lik_N"/>
</dbReference>
<dbReference type="SMART" id="SM00533">
    <property type="entry name" value="MUTSd"/>
    <property type="match status" value="1"/>
</dbReference>
<dbReference type="SUPFAM" id="SSF55271">
    <property type="entry name" value="DNA repair protein MutS, domain I"/>
    <property type="match status" value="1"/>
</dbReference>
<evidence type="ECO:0000256" key="3">
    <source>
        <dbReference type="ARBA" id="ARBA00022741"/>
    </source>
</evidence>
<comment type="function">
    <text evidence="8 9">This protein is involved in the repair of mismatches in DNA. It is possible that it carries out the mismatch recognition step. This protein has a weak ATPase activity.</text>
</comment>
<dbReference type="InterPro" id="IPR027417">
    <property type="entry name" value="P-loop_NTPase"/>
</dbReference>
<dbReference type="InterPro" id="IPR016151">
    <property type="entry name" value="DNA_mismatch_repair_MutS_N"/>
</dbReference>
<dbReference type="RefSeq" id="WP_104829848.1">
    <property type="nucleotide sequence ID" value="NZ_PJCH01000005.1"/>
</dbReference>
<keyword evidence="3 9" id="KW-0547">Nucleotide-binding</keyword>
<dbReference type="FunFam" id="3.40.50.300:FF:000870">
    <property type="entry name" value="MutS protein homolog 4"/>
    <property type="match status" value="1"/>
</dbReference>
<evidence type="ECO:0000256" key="2">
    <source>
        <dbReference type="ARBA" id="ARBA00021982"/>
    </source>
</evidence>
<dbReference type="Gene3D" id="3.30.420.110">
    <property type="entry name" value="MutS, connector domain"/>
    <property type="match status" value="1"/>
</dbReference>
<dbReference type="Gene3D" id="3.40.50.300">
    <property type="entry name" value="P-loop containing nucleotide triphosphate hydrolases"/>
    <property type="match status" value="1"/>
</dbReference>
<organism evidence="12 13">
    <name type="scientific">Hyphococcus luteus</name>
    <dbReference type="NCBI Taxonomy" id="2058213"/>
    <lineage>
        <taxon>Bacteria</taxon>
        <taxon>Pseudomonadati</taxon>
        <taxon>Pseudomonadota</taxon>
        <taxon>Alphaproteobacteria</taxon>
        <taxon>Parvularculales</taxon>
        <taxon>Parvularculaceae</taxon>
        <taxon>Hyphococcus</taxon>
    </lineage>
</organism>
<dbReference type="InterPro" id="IPR017261">
    <property type="entry name" value="DNA_mismatch_repair_MutS/MSH"/>
</dbReference>
<dbReference type="PANTHER" id="PTHR11361:SF34">
    <property type="entry name" value="DNA MISMATCH REPAIR PROTEIN MSH1, MITOCHONDRIAL"/>
    <property type="match status" value="1"/>
</dbReference>
<dbReference type="EMBL" id="PJCH01000005">
    <property type="protein sequence ID" value="PQA88605.1"/>
    <property type="molecule type" value="Genomic_DNA"/>
</dbReference>
<keyword evidence="13" id="KW-1185">Reference proteome</keyword>
<protein>
    <recommendedName>
        <fullName evidence="2 9">DNA mismatch repair protein MutS</fullName>
    </recommendedName>
</protein>
<proteinExistence type="inferred from homology"/>
<dbReference type="PROSITE" id="PS00486">
    <property type="entry name" value="DNA_MISMATCH_REPAIR_2"/>
    <property type="match status" value="1"/>
</dbReference>
<dbReference type="Pfam" id="PF01624">
    <property type="entry name" value="MutS_I"/>
    <property type="match status" value="1"/>
</dbReference>